<evidence type="ECO:0000313" key="8">
    <source>
        <dbReference type="EMBL" id="KAG8228556.1"/>
    </source>
</evidence>
<dbReference type="InterPro" id="IPR056576">
    <property type="entry name" value="MGAT4_A/B/C_C"/>
</dbReference>
<dbReference type="GO" id="GO:0008375">
    <property type="term" value="F:acetylglucosaminyltransferase activity"/>
    <property type="evidence" value="ECO:0007669"/>
    <property type="project" value="TreeGrafter"/>
</dbReference>
<dbReference type="PANTHER" id="PTHR12062:SF9">
    <property type="entry name" value="ALPHA-1,3-MANNOSYL-GLYCOPROTEIN 4-BETA-N-ACETYLGLUCOSAMINYLTRANSFERASE A, ISOFORM A"/>
    <property type="match status" value="1"/>
</dbReference>
<dbReference type="OrthoDB" id="2016523at2759"/>
<evidence type="ECO:0000256" key="2">
    <source>
        <dbReference type="ARBA" id="ARBA00022676"/>
    </source>
</evidence>
<dbReference type="PANTHER" id="PTHR12062">
    <property type="entry name" value="N-ACETYLGLUCOSAMINYLTRANSFERASE VI"/>
    <property type="match status" value="1"/>
</dbReference>
<dbReference type="AlphaFoldDB" id="A0A8K0K559"/>
<feature type="domain" description="MGAT4 A/B/C C-terminal" evidence="7">
    <location>
        <begin position="493"/>
        <end position="619"/>
    </location>
</feature>
<protein>
    <recommendedName>
        <fullName evidence="10">Alpha-1,3-mannosyl-glycoprotein 4-beta-N-acetylglucosaminyltransferase B</fullName>
    </recommendedName>
</protein>
<dbReference type="Pfam" id="PF04666">
    <property type="entry name" value="MGAT4_cons"/>
    <property type="match status" value="1"/>
</dbReference>
<comment type="pathway">
    <text evidence="1">Protein modification; protein glycosylation.</text>
</comment>
<evidence type="ECO:0000256" key="5">
    <source>
        <dbReference type="SAM" id="Phobius"/>
    </source>
</evidence>
<feature type="transmembrane region" description="Helical" evidence="5">
    <location>
        <begin position="21"/>
        <end position="38"/>
    </location>
</feature>
<dbReference type="EMBL" id="KZ308377">
    <property type="protein sequence ID" value="KAG8228556.1"/>
    <property type="molecule type" value="Genomic_DNA"/>
</dbReference>
<feature type="domain" description="MGAT4 conserved region" evidence="6">
    <location>
        <begin position="194"/>
        <end position="471"/>
    </location>
</feature>
<proteinExistence type="predicted"/>
<dbReference type="Proteomes" id="UP000792457">
    <property type="component" value="Unassembled WGS sequence"/>
</dbReference>
<evidence type="ECO:0000256" key="1">
    <source>
        <dbReference type="ARBA" id="ARBA00004922"/>
    </source>
</evidence>
<evidence type="ECO:0000259" key="6">
    <source>
        <dbReference type="Pfam" id="PF04666"/>
    </source>
</evidence>
<sequence length="628" mass="70510">MALIGWCIPHMVPLRFRRHGLLFLFLAILIPSSVFILFSSPDLSGEQVLVEQLAELQLRLMHLESLHRTRQEEVRMLAAYLGQVLLASPNQAAVHVPNPDLSPSHLPPNSSPLPISKHLSSPQPYPSIQPSAAMVAPMAPPPPGIFSLPGLPTLNISDGHVFPFVFPSLTPQLRNLLINLTGQGMSPFEGSLHLPSVYSFLPHLLEDPSALRPAFTLSRGRTGVSVILGVPTVKREVQSYLLATLKNLVEGMSREEEKDSLIVIYVGETDREYVLSVAKEIETQFPKQVNDGLMEVVSPSSSYYPSPSSLQETLGDPPERVAWRAKQSLDFAFLMAYCSSRGKLYVQLEDDVLARPGYMTVMKEFALGRLAARQPWFVIEFCQLGFIGKMFKCAELPWLIQFFLMFYNDKPVDWLLEHLVHTKICRLDKDPKFCKRARQLLWVHYKPSLFQHIGTHSSLKGKVQKLKDRHFGKVPLYFPHASENPPAAVDGGRMKAYRRYTLARAYAGETFFWGLLPQPGDTLSFKFTPPVQLKRYLFRSGNAEHPSDRFYNTTVEVLPLVVANALITPVSNEDEGYVTIGKFDSMGMAEGNVSKSIGPIQTLRLKVHSESDNWAILSEILLEPDVER</sequence>
<evidence type="ECO:0000313" key="9">
    <source>
        <dbReference type="Proteomes" id="UP000792457"/>
    </source>
</evidence>
<keyword evidence="3" id="KW-0808">Transferase</keyword>
<dbReference type="GO" id="GO:0006487">
    <property type="term" value="P:protein N-linked glycosylation"/>
    <property type="evidence" value="ECO:0007669"/>
    <property type="project" value="TreeGrafter"/>
</dbReference>
<dbReference type="InterPro" id="IPR006759">
    <property type="entry name" value="Glyco_transf_54"/>
</dbReference>
<comment type="caution">
    <text evidence="8">The sequence shown here is derived from an EMBL/GenBank/DDBJ whole genome shotgun (WGS) entry which is preliminary data.</text>
</comment>
<evidence type="ECO:0000259" key="7">
    <source>
        <dbReference type="Pfam" id="PF23524"/>
    </source>
</evidence>
<dbReference type="GO" id="GO:0005795">
    <property type="term" value="C:Golgi stack"/>
    <property type="evidence" value="ECO:0007669"/>
    <property type="project" value="TreeGrafter"/>
</dbReference>
<dbReference type="InterPro" id="IPR057279">
    <property type="entry name" value="MGAT4"/>
</dbReference>
<organism evidence="8 9">
    <name type="scientific">Ladona fulva</name>
    <name type="common">Scarce chaser dragonfly</name>
    <name type="synonym">Libellula fulva</name>
    <dbReference type="NCBI Taxonomy" id="123851"/>
    <lineage>
        <taxon>Eukaryota</taxon>
        <taxon>Metazoa</taxon>
        <taxon>Ecdysozoa</taxon>
        <taxon>Arthropoda</taxon>
        <taxon>Hexapoda</taxon>
        <taxon>Insecta</taxon>
        <taxon>Pterygota</taxon>
        <taxon>Palaeoptera</taxon>
        <taxon>Odonata</taxon>
        <taxon>Epiprocta</taxon>
        <taxon>Anisoptera</taxon>
        <taxon>Libelluloidea</taxon>
        <taxon>Libellulidae</taxon>
        <taxon>Ladona</taxon>
    </lineage>
</organism>
<keyword evidence="5" id="KW-0472">Membrane</keyword>
<dbReference type="GO" id="GO:0005783">
    <property type="term" value="C:endoplasmic reticulum"/>
    <property type="evidence" value="ECO:0007669"/>
    <property type="project" value="TreeGrafter"/>
</dbReference>
<accession>A0A8K0K559</accession>
<evidence type="ECO:0000256" key="3">
    <source>
        <dbReference type="ARBA" id="ARBA00022679"/>
    </source>
</evidence>
<feature type="compositionally biased region" description="Low complexity" evidence="4">
    <location>
        <begin position="112"/>
        <end position="121"/>
    </location>
</feature>
<dbReference type="Pfam" id="PF23524">
    <property type="entry name" value="MGAT4A_C"/>
    <property type="match status" value="1"/>
</dbReference>
<name>A0A8K0K559_LADFU</name>
<keyword evidence="9" id="KW-1185">Reference proteome</keyword>
<reference evidence="8" key="1">
    <citation type="submission" date="2013-04" db="EMBL/GenBank/DDBJ databases">
        <authorList>
            <person name="Qu J."/>
            <person name="Murali S.C."/>
            <person name="Bandaranaike D."/>
            <person name="Bellair M."/>
            <person name="Blankenburg K."/>
            <person name="Chao H."/>
            <person name="Dinh H."/>
            <person name="Doddapaneni H."/>
            <person name="Downs B."/>
            <person name="Dugan-Rocha S."/>
            <person name="Elkadiri S."/>
            <person name="Gnanaolivu R.D."/>
            <person name="Hernandez B."/>
            <person name="Javaid M."/>
            <person name="Jayaseelan J.C."/>
            <person name="Lee S."/>
            <person name="Li M."/>
            <person name="Ming W."/>
            <person name="Munidasa M."/>
            <person name="Muniz J."/>
            <person name="Nguyen L."/>
            <person name="Ongeri F."/>
            <person name="Osuji N."/>
            <person name="Pu L.-L."/>
            <person name="Puazo M."/>
            <person name="Qu C."/>
            <person name="Quiroz J."/>
            <person name="Raj R."/>
            <person name="Weissenberger G."/>
            <person name="Xin Y."/>
            <person name="Zou X."/>
            <person name="Han Y."/>
            <person name="Richards S."/>
            <person name="Worley K."/>
            <person name="Muzny D."/>
            <person name="Gibbs R."/>
        </authorList>
    </citation>
    <scope>NUCLEOTIDE SEQUENCE</scope>
    <source>
        <strain evidence="8">Sampled in the wild</strain>
    </source>
</reference>
<dbReference type="GO" id="GO:0005793">
    <property type="term" value="C:endoplasmic reticulum-Golgi intermediate compartment"/>
    <property type="evidence" value="ECO:0007669"/>
    <property type="project" value="TreeGrafter"/>
</dbReference>
<feature type="region of interest" description="Disordered" evidence="4">
    <location>
        <begin position="97"/>
        <end position="121"/>
    </location>
</feature>
<keyword evidence="5" id="KW-0812">Transmembrane</keyword>
<keyword evidence="5" id="KW-1133">Transmembrane helix</keyword>
<gene>
    <name evidence="8" type="ORF">J437_LFUL008634</name>
</gene>
<reference evidence="8" key="2">
    <citation type="submission" date="2017-10" db="EMBL/GenBank/DDBJ databases">
        <title>Ladona fulva Genome sequencing and assembly.</title>
        <authorList>
            <person name="Murali S."/>
            <person name="Richards S."/>
            <person name="Bandaranaike D."/>
            <person name="Bellair M."/>
            <person name="Blankenburg K."/>
            <person name="Chao H."/>
            <person name="Dinh H."/>
            <person name="Doddapaneni H."/>
            <person name="Dugan-Rocha S."/>
            <person name="Elkadiri S."/>
            <person name="Gnanaolivu R."/>
            <person name="Hernandez B."/>
            <person name="Skinner E."/>
            <person name="Javaid M."/>
            <person name="Lee S."/>
            <person name="Li M."/>
            <person name="Ming W."/>
            <person name="Munidasa M."/>
            <person name="Muniz J."/>
            <person name="Nguyen L."/>
            <person name="Hughes D."/>
            <person name="Osuji N."/>
            <person name="Pu L.-L."/>
            <person name="Puazo M."/>
            <person name="Qu C."/>
            <person name="Quiroz J."/>
            <person name="Raj R."/>
            <person name="Weissenberger G."/>
            <person name="Xin Y."/>
            <person name="Zou X."/>
            <person name="Han Y."/>
            <person name="Worley K."/>
            <person name="Muzny D."/>
            <person name="Gibbs R."/>
        </authorList>
    </citation>
    <scope>NUCLEOTIDE SEQUENCE</scope>
    <source>
        <strain evidence="8">Sampled in the wild</strain>
    </source>
</reference>
<keyword evidence="2" id="KW-0328">Glycosyltransferase</keyword>
<evidence type="ECO:0000256" key="4">
    <source>
        <dbReference type="SAM" id="MobiDB-lite"/>
    </source>
</evidence>
<evidence type="ECO:0008006" key="10">
    <source>
        <dbReference type="Google" id="ProtNLM"/>
    </source>
</evidence>